<dbReference type="EMBL" id="JAPQKH010000004">
    <property type="protein sequence ID" value="KAJ5100923.1"/>
    <property type="molecule type" value="Genomic_DNA"/>
</dbReference>
<proteinExistence type="predicted"/>
<dbReference type="AlphaFoldDB" id="A0A9W9FIW2"/>
<protein>
    <submittedName>
        <fullName evidence="1">Uncharacterized protein</fullName>
    </submittedName>
</protein>
<evidence type="ECO:0000313" key="2">
    <source>
        <dbReference type="Proteomes" id="UP001149165"/>
    </source>
</evidence>
<organism evidence="1 2">
    <name type="scientific">Penicillium angulare</name>
    <dbReference type="NCBI Taxonomy" id="116970"/>
    <lineage>
        <taxon>Eukaryota</taxon>
        <taxon>Fungi</taxon>
        <taxon>Dikarya</taxon>
        <taxon>Ascomycota</taxon>
        <taxon>Pezizomycotina</taxon>
        <taxon>Eurotiomycetes</taxon>
        <taxon>Eurotiomycetidae</taxon>
        <taxon>Eurotiales</taxon>
        <taxon>Aspergillaceae</taxon>
        <taxon>Penicillium</taxon>
    </lineage>
</organism>
<reference evidence="1" key="2">
    <citation type="journal article" date="2023" name="IMA Fungus">
        <title>Comparative genomic study of the Penicillium genus elucidates a diverse pangenome and 15 lateral gene transfer events.</title>
        <authorList>
            <person name="Petersen C."/>
            <person name="Sorensen T."/>
            <person name="Nielsen M.R."/>
            <person name="Sondergaard T.E."/>
            <person name="Sorensen J.L."/>
            <person name="Fitzpatrick D.A."/>
            <person name="Frisvad J.C."/>
            <person name="Nielsen K.L."/>
        </authorList>
    </citation>
    <scope>NUCLEOTIDE SEQUENCE</scope>
    <source>
        <strain evidence="1">IBT 30069</strain>
    </source>
</reference>
<keyword evidence="2" id="KW-1185">Reference proteome</keyword>
<gene>
    <name evidence="1" type="ORF">N7456_006975</name>
</gene>
<name>A0A9W9FIW2_9EURO</name>
<comment type="caution">
    <text evidence="1">The sequence shown here is derived from an EMBL/GenBank/DDBJ whole genome shotgun (WGS) entry which is preliminary data.</text>
</comment>
<sequence>MKPEEIILPSALLAGIPQDTVIQLSVMHQKFFIACWDKIEGILALELDKILSYTHCIYICRFTDEDLAERMRRRRIDLSSAVRKYPEVSWLEIARHNPDPSSFFNWLHREELWPPSSEIHSGSPLLIAAQNDRLPATTWLLYKTFDVRERWECAIGAATRHTAGSTSILECAIKRIALHSAVHPVRWPQNIYSAVIQGASQGAKKNTPEENTVIQHIAIKKMQFLRGHLGYSLLCSKKDMSLLKELDLQEMATFAENQNIIAKAEYEDQKKSLLKQHARLLKDFALKPRRTSTPQ</sequence>
<dbReference type="Proteomes" id="UP001149165">
    <property type="component" value="Unassembled WGS sequence"/>
</dbReference>
<dbReference type="OrthoDB" id="4287116at2759"/>
<accession>A0A9W9FIW2</accession>
<reference evidence="1" key="1">
    <citation type="submission" date="2022-11" db="EMBL/GenBank/DDBJ databases">
        <authorList>
            <person name="Petersen C."/>
        </authorList>
    </citation>
    <scope>NUCLEOTIDE SEQUENCE</scope>
    <source>
        <strain evidence="1">IBT 30069</strain>
    </source>
</reference>
<evidence type="ECO:0000313" key="1">
    <source>
        <dbReference type="EMBL" id="KAJ5100923.1"/>
    </source>
</evidence>